<dbReference type="InterPro" id="IPR004360">
    <property type="entry name" value="Glyas_Fos-R_dOase_dom"/>
</dbReference>
<keyword evidence="3" id="KW-1185">Reference proteome</keyword>
<dbReference type="PROSITE" id="PS51819">
    <property type="entry name" value="VOC"/>
    <property type="match status" value="1"/>
</dbReference>
<dbReference type="AlphaFoldDB" id="A0A9X9X7E6"/>
<dbReference type="PANTHER" id="PTHR34109">
    <property type="entry name" value="BNAUNNG04460D PROTEIN-RELATED"/>
    <property type="match status" value="1"/>
</dbReference>
<dbReference type="InterPro" id="IPR029068">
    <property type="entry name" value="Glyas_Bleomycin-R_OHBP_Dase"/>
</dbReference>
<gene>
    <name evidence="2" type="ORF">GXW74_03985</name>
</gene>
<dbReference type="EMBL" id="JAAEDL010000003">
    <property type="protein sequence ID" value="MBR0679632.1"/>
    <property type="molecule type" value="Genomic_DNA"/>
</dbReference>
<dbReference type="CDD" id="cd07246">
    <property type="entry name" value="VOC_like"/>
    <property type="match status" value="1"/>
</dbReference>
<sequence>MAVQPIPPGYRSVTPYLCVGGAARAIAFYVQAFGAKERMRLVTPAGTVGHAEIEIGDSLVMLGDPWPEGGFVPPQEETAGVMVHLYVEDADAVFAAAVAAGASVVQPMETRFYGDRGGTIRDPFGQRWHVSSHVEDVSEEEVRRRLAAMSAADA</sequence>
<dbReference type="SUPFAM" id="SSF54593">
    <property type="entry name" value="Glyoxalase/Bleomycin resistance protein/Dihydroxybiphenyl dioxygenase"/>
    <property type="match status" value="1"/>
</dbReference>
<dbReference type="Proteomes" id="UP001138709">
    <property type="component" value="Unassembled WGS sequence"/>
</dbReference>
<protein>
    <submittedName>
        <fullName evidence="2">VOC family protein</fullName>
    </submittedName>
</protein>
<evidence type="ECO:0000313" key="2">
    <source>
        <dbReference type="EMBL" id="MBR0679632.1"/>
    </source>
</evidence>
<evidence type="ECO:0000259" key="1">
    <source>
        <dbReference type="PROSITE" id="PS51819"/>
    </source>
</evidence>
<comment type="caution">
    <text evidence="2">The sequence shown here is derived from an EMBL/GenBank/DDBJ whole genome shotgun (WGS) entry which is preliminary data.</text>
</comment>
<reference evidence="2" key="2">
    <citation type="journal article" date="2021" name="Syst. Appl. Microbiol.">
        <title>Roseomonas hellenica sp. nov., isolated from roots of wild-growing Alkanna tinctoria.</title>
        <authorList>
            <person name="Rat A."/>
            <person name="Naranjo H.D."/>
            <person name="Lebbe L."/>
            <person name="Cnockaert M."/>
            <person name="Krigas N."/>
            <person name="Grigoriadou K."/>
            <person name="Maloupa E."/>
            <person name="Willems A."/>
        </authorList>
    </citation>
    <scope>NUCLEOTIDE SEQUENCE</scope>
    <source>
        <strain evidence="2">LMG 31228</strain>
    </source>
</reference>
<dbReference type="PANTHER" id="PTHR34109:SF1">
    <property type="entry name" value="VOC DOMAIN-CONTAINING PROTEIN"/>
    <property type="match status" value="1"/>
</dbReference>
<accession>A0A9X9X7E6</accession>
<reference evidence="2" key="1">
    <citation type="submission" date="2020-01" db="EMBL/GenBank/DDBJ databases">
        <authorList>
            <person name="Rat A."/>
        </authorList>
    </citation>
    <scope>NUCLEOTIDE SEQUENCE</scope>
    <source>
        <strain evidence="2">LMG 31228</strain>
    </source>
</reference>
<dbReference type="Pfam" id="PF00903">
    <property type="entry name" value="Glyoxalase"/>
    <property type="match status" value="1"/>
</dbReference>
<feature type="domain" description="VOC" evidence="1">
    <location>
        <begin position="9"/>
        <end position="133"/>
    </location>
</feature>
<proteinExistence type="predicted"/>
<dbReference type="RefSeq" id="WP_211844996.1">
    <property type="nucleotide sequence ID" value="NZ_JAAEDL010000003.1"/>
</dbReference>
<evidence type="ECO:0000313" key="3">
    <source>
        <dbReference type="Proteomes" id="UP001138709"/>
    </source>
</evidence>
<dbReference type="InterPro" id="IPR037523">
    <property type="entry name" value="VOC_core"/>
</dbReference>
<dbReference type="Gene3D" id="3.30.720.110">
    <property type="match status" value="1"/>
</dbReference>
<organism evidence="2 3">
    <name type="scientific">Neoroseomonas eburnea</name>
    <dbReference type="NCBI Taxonomy" id="1346889"/>
    <lineage>
        <taxon>Bacteria</taxon>
        <taxon>Pseudomonadati</taxon>
        <taxon>Pseudomonadota</taxon>
        <taxon>Alphaproteobacteria</taxon>
        <taxon>Acetobacterales</taxon>
        <taxon>Acetobacteraceae</taxon>
        <taxon>Neoroseomonas</taxon>
    </lineage>
</organism>
<dbReference type="Gene3D" id="3.30.720.120">
    <property type="match status" value="1"/>
</dbReference>
<name>A0A9X9X7E6_9PROT</name>